<dbReference type="EMBL" id="EF523612">
    <property type="protein sequence ID" value="ABP88042.1"/>
    <property type="molecule type" value="mRNA"/>
</dbReference>
<feature type="chain" id="PRO_5002678928" evidence="1">
    <location>
        <begin position="17"/>
        <end position="118"/>
    </location>
</feature>
<reference evidence="2" key="2">
    <citation type="submission" date="2007-03" db="EMBL/GenBank/DDBJ databases">
        <authorList>
            <person name="Kim Y.-A."/>
            <person name="Jiravanichpaisal P."/>
            <person name="Soderhall I."/>
        </authorList>
    </citation>
    <scope>NUCLEOTIDE SEQUENCE</scope>
</reference>
<evidence type="ECO:0000313" key="2">
    <source>
        <dbReference type="EMBL" id="ABP88042.1"/>
    </source>
</evidence>
<name>A5A3L1_PACLE</name>
<keyword evidence="1" id="KW-0732">Signal</keyword>
<feature type="signal peptide" evidence="1">
    <location>
        <begin position="1"/>
        <end position="16"/>
    </location>
</feature>
<accession>A5A3L1</accession>
<organism evidence="2">
    <name type="scientific">Pacifastacus leniusculus</name>
    <name type="common">Signal crayfish</name>
    <dbReference type="NCBI Taxonomy" id="6720"/>
    <lineage>
        <taxon>Eukaryota</taxon>
        <taxon>Metazoa</taxon>
        <taxon>Ecdysozoa</taxon>
        <taxon>Arthropoda</taxon>
        <taxon>Crustacea</taxon>
        <taxon>Multicrustacea</taxon>
        <taxon>Malacostraca</taxon>
        <taxon>Eumalacostraca</taxon>
        <taxon>Eucarida</taxon>
        <taxon>Decapoda</taxon>
        <taxon>Pleocyemata</taxon>
        <taxon>Astacidea</taxon>
        <taxon>Astacoidea</taxon>
        <taxon>Astacidae</taxon>
        <taxon>Pacifastacus</taxon>
    </lineage>
</organism>
<proteinExistence type="evidence at transcript level"/>
<protein>
    <submittedName>
        <fullName evidence="2">Pl-crustin 1</fullName>
    </submittedName>
</protein>
<sequence length="118" mass="13431">MRVCVMVLALVVVTMARSPPFRPLSCPRPKVDIPGCVNTCQAKDKPGFFYCCDSKGLNAGTCPKVHLQPYERNVLCDRTQFNYPNHLNCKDDEDCQVFEKCCYLPDNHQLICRNSEDI</sequence>
<dbReference type="AlphaFoldDB" id="A5A3L1"/>
<reference evidence="2" key="1">
    <citation type="journal article" date="2007" name="Dev. Comp. Immunol.">
        <title>Antibacterial peptides in hemocytes and hematopoietic tissue from freshwater crayfish Pacifastacus leniusculus: characterization and expression pattern.</title>
        <authorList>
            <person name="Jiravanichpaisal P."/>
            <person name="Lee S.Y."/>
            <person name="Kim Y.A."/>
            <person name="Andren T."/>
            <person name="Soderhall I."/>
        </authorList>
    </citation>
    <scope>NUCLEOTIDE SEQUENCE</scope>
</reference>
<evidence type="ECO:0000256" key="1">
    <source>
        <dbReference type="SAM" id="SignalP"/>
    </source>
</evidence>